<dbReference type="InterPro" id="IPR050064">
    <property type="entry name" value="IGPS_HisA/HisF"/>
</dbReference>
<comment type="function">
    <text evidence="9 11">IGPS catalyzes the conversion of PRFAR and glutamine to IGP, AICAR and glutamate. The HisF subunit catalyzes the cyclization activity that produces IGP and AICAR from PRFAR using the ammonia provided by the HisH subunit.</text>
</comment>
<dbReference type="Gene3D" id="3.20.20.70">
    <property type="entry name" value="Aldolase class I"/>
    <property type="match status" value="1"/>
</dbReference>
<keyword evidence="5 11" id="KW-0963">Cytoplasm</keyword>
<dbReference type="KEGG" id="nlc:EBAPG3_006305"/>
<evidence type="ECO:0000256" key="1">
    <source>
        <dbReference type="ARBA" id="ARBA00004496"/>
    </source>
</evidence>
<dbReference type="GO" id="GO:0000105">
    <property type="term" value="P:L-histidine biosynthetic process"/>
    <property type="evidence" value="ECO:0007669"/>
    <property type="project" value="UniProtKB-UniRule"/>
</dbReference>
<comment type="similarity">
    <text evidence="3 11 12">Belongs to the HisA/HisF family.</text>
</comment>
<dbReference type="GO" id="GO:0000107">
    <property type="term" value="F:imidazoleglycerol-phosphate synthase activity"/>
    <property type="evidence" value="ECO:0007669"/>
    <property type="project" value="UniProtKB-UniRule"/>
</dbReference>
<evidence type="ECO:0000256" key="2">
    <source>
        <dbReference type="ARBA" id="ARBA00005091"/>
    </source>
</evidence>
<keyword evidence="14" id="KW-1185">Reference proteome</keyword>
<keyword evidence="8 11" id="KW-0456">Lyase</keyword>
<dbReference type="NCBIfam" id="TIGR00735">
    <property type="entry name" value="hisF"/>
    <property type="match status" value="1"/>
</dbReference>
<proteinExistence type="inferred from homology"/>
<name>A0A1W6SNP2_9PROT</name>
<feature type="active site" evidence="11">
    <location>
        <position position="12"/>
    </location>
</feature>
<feature type="active site" evidence="11">
    <location>
        <position position="131"/>
    </location>
</feature>
<dbReference type="FunFam" id="3.20.20.70:FF:000006">
    <property type="entry name" value="Imidazole glycerol phosphate synthase subunit HisF"/>
    <property type="match status" value="1"/>
</dbReference>
<dbReference type="Pfam" id="PF00977">
    <property type="entry name" value="His_biosynth"/>
    <property type="match status" value="1"/>
</dbReference>
<comment type="subunit">
    <text evidence="4 11">Heterodimer of HisH and HisF.</text>
</comment>
<evidence type="ECO:0000256" key="6">
    <source>
        <dbReference type="ARBA" id="ARBA00022605"/>
    </source>
</evidence>
<evidence type="ECO:0000256" key="5">
    <source>
        <dbReference type="ARBA" id="ARBA00022490"/>
    </source>
</evidence>
<evidence type="ECO:0000256" key="7">
    <source>
        <dbReference type="ARBA" id="ARBA00023102"/>
    </source>
</evidence>
<protein>
    <recommendedName>
        <fullName evidence="11">Imidazole glycerol phosphate synthase subunit HisF</fullName>
        <ecNumber evidence="11">4.3.2.10</ecNumber>
    </recommendedName>
    <alternativeName>
        <fullName evidence="11">IGP synthase cyclase subunit</fullName>
    </alternativeName>
    <alternativeName>
        <fullName evidence="11">IGP synthase subunit HisF</fullName>
    </alternativeName>
    <alternativeName>
        <fullName evidence="11">ImGP synthase subunit HisF</fullName>
        <shortName evidence="11">IGPS subunit HisF</shortName>
    </alternativeName>
</protein>
<dbReference type="CDD" id="cd04731">
    <property type="entry name" value="HisF"/>
    <property type="match status" value="1"/>
</dbReference>
<dbReference type="RefSeq" id="WP_085921940.1">
    <property type="nucleotide sequence ID" value="NZ_CP021106.3"/>
</dbReference>
<gene>
    <name evidence="11" type="primary">hisF</name>
    <name evidence="13" type="ORF">EBAPG3_006305</name>
</gene>
<dbReference type="PANTHER" id="PTHR21235:SF2">
    <property type="entry name" value="IMIDAZOLE GLYCEROL PHOSPHATE SYNTHASE HISHF"/>
    <property type="match status" value="1"/>
</dbReference>
<dbReference type="HAMAP" id="MF_01013">
    <property type="entry name" value="HisF"/>
    <property type="match status" value="1"/>
</dbReference>
<dbReference type="AlphaFoldDB" id="A0A1W6SNP2"/>
<evidence type="ECO:0000256" key="10">
    <source>
        <dbReference type="ARBA" id="ARBA00047838"/>
    </source>
</evidence>
<evidence type="ECO:0000313" key="13">
    <source>
        <dbReference type="EMBL" id="ARO87417.1"/>
    </source>
</evidence>
<keyword evidence="7 11" id="KW-0368">Histidine biosynthesis</keyword>
<dbReference type="SUPFAM" id="SSF51366">
    <property type="entry name" value="Ribulose-phoshate binding barrel"/>
    <property type="match status" value="1"/>
</dbReference>
<comment type="catalytic activity">
    <reaction evidence="10 11">
        <text>5-[(5-phospho-1-deoxy-D-ribulos-1-ylimino)methylamino]-1-(5-phospho-beta-D-ribosyl)imidazole-4-carboxamide + L-glutamine = D-erythro-1-(imidazol-4-yl)glycerol 3-phosphate + 5-amino-1-(5-phospho-beta-D-ribosyl)imidazole-4-carboxamide + L-glutamate + H(+)</text>
        <dbReference type="Rhea" id="RHEA:24793"/>
        <dbReference type="ChEBI" id="CHEBI:15378"/>
        <dbReference type="ChEBI" id="CHEBI:29985"/>
        <dbReference type="ChEBI" id="CHEBI:58278"/>
        <dbReference type="ChEBI" id="CHEBI:58359"/>
        <dbReference type="ChEBI" id="CHEBI:58475"/>
        <dbReference type="ChEBI" id="CHEBI:58525"/>
        <dbReference type="EC" id="4.3.2.10"/>
    </reaction>
</comment>
<dbReference type="UniPathway" id="UPA00031">
    <property type="reaction ID" value="UER00010"/>
</dbReference>
<comment type="pathway">
    <text evidence="2 11">Amino-acid biosynthesis; L-histidine biosynthesis; L-histidine from 5-phospho-alpha-D-ribose 1-diphosphate: step 5/9.</text>
</comment>
<dbReference type="OrthoDB" id="9781903at2"/>
<evidence type="ECO:0000256" key="11">
    <source>
        <dbReference type="HAMAP-Rule" id="MF_01013"/>
    </source>
</evidence>
<dbReference type="GO" id="GO:0005737">
    <property type="term" value="C:cytoplasm"/>
    <property type="evidence" value="ECO:0007669"/>
    <property type="project" value="UniProtKB-SubCell"/>
</dbReference>
<evidence type="ECO:0000256" key="4">
    <source>
        <dbReference type="ARBA" id="ARBA00011152"/>
    </source>
</evidence>
<dbReference type="EC" id="4.3.2.10" evidence="11"/>
<evidence type="ECO:0000313" key="14">
    <source>
        <dbReference type="Proteomes" id="UP000012179"/>
    </source>
</evidence>
<evidence type="ECO:0000256" key="8">
    <source>
        <dbReference type="ARBA" id="ARBA00023239"/>
    </source>
</evidence>
<dbReference type="InterPro" id="IPR013785">
    <property type="entry name" value="Aldolase_TIM"/>
</dbReference>
<dbReference type="GO" id="GO:0016829">
    <property type="term" value="F:lyase activity"/>
    <property type="evidence" value="ECO:0007669"/>
    <property type="project" value="UniProtKB-KW"/>
</dbReference>
<dbReference type="PANTHER" id="PTHR21235">
    <property type="entry name" value="IMIDAZOLE GLYCEROL PHOSPHATE SYNTHASE SUBUNIT HISF/H IGP SYNTHASE SUBUNIT HISF/H"/>
    <property type="match status" value="1"/>
</dbReference>
<accession>A0A1W6SNP2</accession>
<reference evidence="13 14" key="1">
    <citation type="journal article" date="2015" name="Int. J. Syst. Evol. Microbiol.">
        <title>Nitrosospira lacus sp. nov., a psychrotolerant, ammonia-oxidizing bacterium from sandy lake sediment.</title>
        <authorList>
            <person name="Urakawa H."/>
            <person name="Garcia J.C."/>
            <person name="Nielsen J.L."/>
            <person name="Le V.Q."/>
            <person name="Kozlowski J.A."/>
            <person name="Stein L.Y."/>
            <person name="Lim C.K."/>
            <person name="Pommerening-Roser A."/>
            <person name="Martens-Habbena W."/>
            <person name="Stahl D.A."/>
            <person name="Klotz M.G."/>
        </authorList>
    </citation>
    <scope>NUCLEOTIDE SEQUENCE [LARGE SCALE GENOMIC DNA]</scope>
    <source>
        <strain evidence="13 14">APG3</strain>
    </source>
</reference>
<keyword evidence="6 11" id="KW-0028">Amino-acid biosynthesis</keyword>
<dbReference type="Proteomes" id="UP000012179">
    <property type="component" value="Chromosome"/>
</dbReference>
<evidence type="ECO:0000256" key="3">
    <source>
        <dbReference type="ARBA" id="ARBA00009667"/>
    </source>
</evidence>
<dbReference type="InterPro" id="IPR006062">
    <property type="entry name" value="His_biosynth"/>
</dbReference>
<sequence length="257" mass="27461">MGLAKRIIPCLDVTNGRVVKGVNFVELRDAGDPVEISRRYDEQGADELTFLDITASSDNRDLILHIIEEVAAQVFIPLTVGGGVRQVEDVRRLLNAGADKVSINTSAVQNPQLVADAAGRYGSQCIVVAIDAKRVGGGGDAPRWEVFTHGGRKATGLNVIEWAKKMQLLGAGEILLTSMDRDGTRDGFDLALTRAVSDAVDVPVIASGGVGNLHHLVEGVLEGHADAVLAASIFHYGEYTVRQAKAYMAQHGIEVRL</sequence>
<dbReference type="InterPro" id="IPR004651">
    <property type="entry name" value="HisF"/>
</dbReference>
<comment type="subcellular location">
    <subcellularLocation>
        <location evidence="1 11">Cytoplasm</location>
    </subcellularLocation>
</comment>
<dbReference type="InterPro" id="IPR011060">
    <property type="entry name" value="RibuloseP-bd_barrel"/>
</dbReference>
<dbReference type="EMBL" id="CP021106">
    <property type="protein sequence ID" value="ARO87417.1"/>
    <property type="molecule type" value="Genomic_DNA"/>
</dbReference>
<evidence type="ECO:0000256" key="9">
    <source>
        <dbReference type="ARBA" id="ARBA00025475"/>
    </source>
</evidence>
<organism evidence="13 14">
    <name type="scientific">Nitrosospira lacus</name>
    <dbReference type="NCBI Taxonomy" id="1288494"/>
    <lineage>
        <taxon>Bacteria</taxon>
        <taxon>Pseudomonadati</taxon>
        <taxon>Pseudomonadota</taxon>
        <taxon>Betaproteobacteria</taxon>
        <taxon>Nitrosomonadales</taxon>
        <taxon>Nitrosomonadaceae</taxon>
        <taxon>Nitrosospira</taxon>
    </lineage>
</organism>
<evidence type="ECO:0000256" key="12">
    <source>
        <dbReference type="RuleBase" id="RU003657"/>
    </source>
</evidence>